<protein>
    <recommendedName>
        <fullName evidence="3">Galectin</fullName>
    </recommendedName>
</protein>
<dbReference type="Gene3D" id="2.60.120.200">
    <property type="match status" value="2"/>
</dbReference>
<dbReference type="AlphaFoldDB" id="A0A915KCS8"/>
<reference evidence="6" key="1">
    <citation type="submission" date="2022-11" db="UniProtKB">
        <authorList>
            <consortium name="WormBaseParasite"/>
        </authorList>
    </citation>
    <scope>IDENTIFICATION</scope>
</reference>
<dbReference type="SUPFAM" id="SSF49899">
    <property type="entry name" value="Concanavalin A-like lectins/glucanases"/>
    <property type="match status" value="2"/>
</dbReference>
<dbReference type="SMART" id="SM00276">
    <property type="entry name" value="GLECT"/>
    <property type="match status" value="2"/>
</dbReference>
<dbReference type="SMART" id="SM00908">
    <property type="entry name" value="Gal-bind_lectin"/>
    <property type="match status" value="2"/>
</dbReference>
<dbReference type="InterPro" id="IPR001079">
    <property type="entry name" value="Galectin_CRD"/>
</dbReference>
<dbReference type="WBParaSite" id="nRc.2.0.1.t35719-RA">
    <property type="protein sequence ID" value="nRc.2.0.1.t35719-RA"/>
    <property type="gene ID" value="nRc.2.0.1.g35719"/>
</dbReference>
<sequence>MAATIIDPTLSDAQPTAIPLPYLSRLEGNGLEPGQTVVIKGIETGDHFNVSFLTGANFESSDIPFHISVRLKDKVAILNDRKASKWGKEEKKKEPFKEGEKVDLRVRAHENKFEVYANGKLMGEFEYRQPLNSINHLYIDGTVELHSVNWGGKYYPVPYQAGVEGGFATGKRLTVSGIPEKKAESFSINLINAANEIAFHFNPRFNKKLIVRNSQLGGTWGTEEIEGKFPLALDTLFDINIVNEPYALQVYINDQHFCAFAHRAEPNTIRGLKIEGDVELQGVHVK</sequence>
<dbReference type="FunFam" id="2.60.120.200:FF:000124">
    <property type="entry name" value="Galectin-4"/>
    <property type="match status" value="1"/>
</dbReference>
<dbReference type="PANTHER" id="PTHR11346:SF176">
    <property type="entry name" value="32 KDA BETA-GALACTOSIDE-BINDING LECTIN LEC-3"/>
    <property type="match status" value="1"/>
</dbReference>
<keyword evidence="1 3" id="KW-0430">Lectin</keyword>
<dbReference type="GO" id="GO:0016936">
    <property type="term" value="F:galactoside binding"/>
    <property type="evidence" value="ECO:0007669"/>
    <property type="project" value="TreeGrafter"/>
</dbReference>
<organism evidence="5 6">
    <name type="scientific">Romanomermis culicivorax</name>
    <name type="common">Nematode worm</name>
    <dbReference type="NCBI Taxonomy" id="13658"/>
    <lineage>
        <taxon>Eukaryota</taxon>
        <taxon>Metazoa</taxon>
        <taxon>Ecdysozoa</taxon>
        <taxon>Nematoda</taxon>
        <taxon>Enoplea</taxon>
        <taxon>Dorylaimia</taxon>
        <taxon>Mermithida</taxon>
        <taxon>Mermithoidea</taxon>
        <taxon>Mermithidae</taxon>
        <taxon>Romanomermis</taxon>
    </lineage>
</organism>
<evidence type="ECO:0000259" key="4">
    <source>
        <dbReference type="PROSITE" id="PS51304"/>
    </source>
</evidence>
<keyword evidence="5" id="KW-1185">Reference proteome</keyword>
<dbReference type="OMA" id="LVTYIHW"/>
<dbReference type="GO" id="GO:0030246">
    <property type="term" value="F:carbohydrate binding"/>
    <property type="evidence" value="ECO:0007669"/>
    <property type="project" value="UniProtKB-UniRule"/>
</dbReference>
<dbReference type="PANTHER" id="PTHR11346">
    <property type="entry name" value="GALECTIN"/>
    <property type="match status" value="1"/>
</dbReference>
<evidence type="ECO:0000313" key="5">
    <source>
        <dbReference type="Proteomes" id="UP000887565"/>
    </source>
</evidence>
<dbReference type="Proteomes" id="UP000887565">
    <property type="component" value="Unplaced"/>
</dbReference>
<evidence type="ECO:0000256" key="1">
    <source>
        <dbReference type="ARBA" id="ARBA00022734"/>
    </source>
</evidence>
<evidence type="ECO:0000256" key="2">
    <source>
        <dbReference type="ARBA" id="ARBA00022737"/>
    </source>
</evidence>
<keyword evidence="2" id="KW-0677">Repeat</keyword>
<dbReference type="Pfam" id="PF00337">
    <property type="entry name" value="Gal-bind_lectin"/>
    <property type="match status" value="2"/>
</dbReference>
<feature type="domain" description="Galectin" evidence="4">
    <location>
        <begin position="23"/>
        <end position="151"/>
    </location>
</feature>
<evidence type="ECO:0000256" key="3">
    <source>
        <dbReference type="RuleBase" id="RU102079"/>
    </source>
</evidence>
<feature type="domain" description="Galectin" evidence="4">
    <location>
        <begin position="159"/>
        <end position="286"/>
    </location>
</feature>
<dbReference type="CDD" id="cd00070">
    <property type="entry name" value="GLECT"/>
    <property type="match status" value="2"/>
</dbReference>
<dbReference type="InterPro" id="IPR013320">
    <property type="entry name" value="ConA-like_dom_sf"/>
</dbReference>
<evidence type="ECO:0000313" key="6">
    <source>
        <dbReference type="WBParaSite" id="nRc.2.0.1.t35719-RA"/>
    </source>
</evidence>
<name>A0A915KCS8_ROMCU</name>
<proteinExistence type="predicted"/>
<dbReference type="PROSITE" id="PS51304">
    <property type="entry name" value="GALECTIN"/>
    <property type="match status" value="2"/>
</dbReference>
<accession>A0A915KCS8</accession>
<dbReference type="InterPro" id="IPR044156">
    <property type="entry name" value="Galectin-like"/>
</dbReference>